<dbReference type="RefSeq" id="WP_066176030.1">
    <property type="nucleotide sequence ID" value="NZ_LQZT01000005.1"/>
</dbReference>
<sequence length="1040" mass="104446">MTAARLPHTARANRSSAIARLMAATSLAFIAFPAAHAADFVSDAGPQTISTAVIADNFIVGQNGTADVTLDTPGSFTTTSATAGDIILGDAVGSDGTITTNGATSLVANRFYIGLGGNGTLTVNNGGTMTARGDDRKVYVGYFVGSTGTLNLDGPATTMTAYDFNVAWISTGNATLSNGATATIEQDVTIGKNPYTTGTLTITGTGSRVSSDRLYVGELGASNGTLTIENGGAFEVTGTSRAYIGNTAGSRGTVNVTGNGSSFASNLLFVGWNGTAEMTISDKATTTIAADVYVGTYGPSTGTLTVTGSGSALTADRIYLGDSGSGTLNVLDGGSVTATGTGKIYLGNTAAGKGFATVSGTGSQISAVEINVGWNDAGVLTVDDGGSVTTAGSLSLGYNATGSGTMTLATAGAVSIGGGTGTVHVATAAGSTGTINIGAASGDPAAAAGTLNAAAINFGAGDGKIVFNHTDTAYQFGANISGAGSLLLESGTTILTGTNTYTGGTTVKGGHLLVNGSVTGATTIENGGVLSGTGTLGTLVVQGGATLAPGNSIGTLTTGDMTFADGSVYAVEVNDAGASDKLVVNGTVTIGSTARVVVTPANGIDDGSTYLPSTPYTIVSSTGGVTGTFAAVTESFAYLDAMLAYGSNDVTLTLTRTPVGPGPVPFADKVSTRNGKNAANAIDAMDPASALYNAALTLQDGETESAFAQLSGDIHANTMAGLMQRSGASRQTILNRIRGAFDGSGTTTGPVTAYGEGAFGDLLPRTLHPNAWMSGFGSWSDHDGDGNAAASSAKGGGVLFGADAPLGDGWRLGLAGGYGHDDIKSLAVNSLAKVDSYYLSAYGGRQIGPATISFGALHAFQQVETSRVVSLSSYNDTLTASYDGSTSQAFVEGAWRFERDLFHVEPYANLTYTYLHTDGFTEQGSATALTSGSNSYDQLSSTIGVRFDRYIAFNNMLGKLSGGLGWRHGYGDLSPQTNLAFSGSQSFTVAGAALARDTALVNAGISFDLTDKATVSLRYDGQFADGLEDQTVSSSLRVKF</sequence>
<dbReference type="NCBIfam" id="TIGR02601">
    <property type="entry name" value="autotrns_rpt"/>
    <property type="match status" value="1"/>
</dbReference>
<dbReference type="Proteomes" id="UP000094795">
    <property type="component" value="Unassembled WGS sequence"/>
</dbReference>
<comment type="caution">
    <text evidence="4">The sequence shown here is derived from an EMBL/GenBank/DDBJ whole genome shotgun (WGS) entry which is preliminary data.</text>
</comment>
<name>A0A1C1YYK8_9HYPH</name>
<organism evidence="4 5">
    <name type="scientific">Hoeflea olei</name>
    <dbReference type="NCBI Taxonomy" id="1480615"/>
    <lineage>
        <taxon>Bacteria</taxon>
        <taxon>Pseudomonadati</taxon>
        <taxon>Pseudomonadota</taxon>
        <taxon>Alphaproteobacteria</taxon>
        <taxon>Hyphomicrobiales</taxon>
        <taxon>Rhizobiaceae</taxon>
        <taxon>Hoeflea</taxon>
    </lineage>
</organism>
<dbReference type="Pfam" id="PF03797">
    <property type="entry name" value="Autotransporter"/>
    <property type="match status" value="1"/>
</dbReference>
<protein>
    <recommendedName>
        <fullName evidence="3">Autotransporter domain-containing protein</fullName>
    </recommendedName>
</protein>
<keyword evidence="5" id="KW-1185">Reference proteome</keyword>
<feature type="chain" id="PRO_5008656485" description="Autotransporter domain-containing protein" evidence="2">
    <location>
        <begin position="38"/>
        <end position="1040"/>
    </location>
</feature>
<dbReference type="SMART" id="SM00869">
    <property type="entry name" value="Autotransporter"/>
    <property type="match status" value="1"/>
</dbReference>
<evidence type="ECO:0000256" key="1">
    <source>
        <dbReference type="ARBA" id="ARBA00022729"/>
    </source>
</evidence>
<evidence type="ECO:0000313" key="4">
    <source>
        <dbReference type="EMBL" id="OCW58562.1"/>
    </source>
</evidence>
<dbReference type="InterPro" id="IPR006315">
    <property type="entry name" value="OM_autotransptr_brl_dom"/>
</dbReference>
<evidence type="ECO:0000256" key="2">
    <source>
        <dbReference type="SAM" id="SignalP"/>
    </source>
</evidence>
<proteinExistence type="predicted"/>
<reference evidence="4 5" key="1">
    <citation type="submission" date="2015-12" db="EMBL/GenBank/DDBJ databases">
        <authorList>
            <person name="Shamseldin A."/>
            <person name="Moawad H."/>
            <person name="Abd El-Rahim W.M."/>
            <person name="Sadowsky M.J."/>
        </authorList>
    </citation>
    <scope>NUCLEOTIDE SEQUENCE [LARGE SCALE GENOMIC DNA]</scope>
    <source>
        <strain evidence="4 5">JC234</strain>
    </source>
</reference>
<dbReference type="AlphaFoldDB" id="A0A1C1YYK8"/>
<accession>A0A1C1YYK8</accession>
<dbReference type="Gene3D" id="2.40.128.130">
    <property type="entry name" value="Autotransporter beta-domain"/>
    <property type="match status" value="1"/>
</dbReference>
<dbReference type="InterPro" id="IPR036709">
    <property type="entry name" value="Autotransporte_beta_dom_sf"/>
</dbReference>
<dbReference type="InterPro" id="IPR013425">
    <property type="entry name" value="Autotrns_rpt"/>
</dbReference>
<keyword evidence="1 2" id="KW-0732">Signal</keyword>
<feature type="signal peptide" evidence="2">
    <location>
        <begin position="1"/>
        <end position="37"/>
    </location>
</feature>
<dbReference type="SUPFAM" id="SSF51126">
    <property type="entry name" value="Pectin lyase-like"/>
    <property type="match status" value="1"/>
</dbReference>
<dbReference type="InterPro" id="IPR030895">
    <property type="entry name" value="T5SS_PEPC_rpt"/>
</dbReference>
<dbReference type="GO" id="GO:0019867">
    <property type="term" value="C:outer membrane"/>
    <property type="evidence" value="ECO:0007669"/>
    <property type="project" value="InterPro"/>
</dbReference>
<dbReference type="STRING" id="1480615.AWJ14_05295"/>
<dbReference type="EMBL" id="LQZT01000005">
    <property type="protein sequence ID" value="OCW58562.1"/>
    <property type="molecule type" value="Genomic_DNA"/>
</dbReference>
<dbReference type="InterPro" id="IPR011050">
    <property type="entry name" value="Pectin_lyase_fold/virulence"/>
</dbReference>
<feature type="domain" description="Autotransporter" evidence="3">
    <location>
        <begin position="764"/>
        <end position="1040"/>
    </location>
</feature>
<dbReference type="NCBIfam" id="TIGR01414">
    <property type="entry name" value="autotrans_barl"/>
    <property type="match status" value="1"/>
</dbReference>
<dbReference type="SUPFAM" id="SSF103515">
    <property type="entry name" value="Autotransporter"/>
    <property type="match status" value="1"/>
</dbReference>
<dbReference type="NCBIfam" id="TIGR04393">
    <property type="entry name" value="rpt_T5SS_PEPC"/>
    <property type="match status" value="5"/>
</dbReference>
<gene>
    <name evidence="4" type="ORF">AWJ14_05295</name>
</gene>
<evidence type="ECO:0000259" key="3">
    <source>
        <dbReference type="PROSITE" id="PS51208"/>
    </source>
</evidence>
<dbReference type="PROSITE" id="PS51208">
    <property type="entry name" value="AUTOTRANSPORTER"/>
    <property type="match status" value="1"/>
</dbReference>
<dbReference type="InterPro" id="IPR005546">
    <property type="entry name" value="Autotransporte_beta"/>
</dbReference>
<evidence type="ECO:0000313" key="5">
    <source>
        <dbReference type="Proteomes" id="UP000094795"/>
    </source>
</evidence>